<evidence type="ECO:0000256" key="1">
    <source>
        <dbReference type="SAM" id="MobiDB-lite"/>
    </source>
</evidence>
<dbReference type="AlphaFoldDB" id="X1B5L1"/>
<feature type="region of interest" description="Disordered" evidence="1">
    <location>
        <begin position="1"/>
        <end position="29"/>
    </location>
</feature>
<feature type="compositionally biased region" description="Basic residues" evidence="1">
    <location>
        <begin position="16"/>
        <end position="27"/>
    </location>
</feature>
<dbReference type="EMBL" id="BART01018653">
    <property type="protein sequence ID" value="GAG76587.1"/>
    <property type="molecule type" value="Genomic_DNA"/>
</dbReference>
<organism evidence="2">
    <name type="scientific">marine sediment metagenome</name>
    <dbReference type="NCBI Taxonomy" id="412755"/>
    <lineage>
        <taxon>unclassified sequences</taxon>
        <taxon>metagenomes</taxon>
        <taxon>ecological metagenomes</taxon>
    </lineage>
</organism>
<name>X1B5L1_9ZZZZ</name>
<reference evidence="2" key="1">
    <citation type="journal article" date="2014" name="Front. Microbiol.">
        <title>High frequency of phylogenetically diverse reductive dehalogenase-homologous genes in deep subseafloor sedimentary metagenomes.</title>
        <authorList>
            <person name="Kawai M."/>
            <person name="Futagami T."/>
            <person name="Toyoda A."/>
            <person name="Takaki Y."/>
            <person name="Nishi S."/>
            <person name="Hori S."/>
            <person name="Arai W."/>
            <person name="Tsubouchi T."/>
            <person name="Morono Y."/>
            <person name="Uchiyama I."/>
            <person name="Ito T."/>
            <person name="Fujiyama A."/>
            <person name="Inagaki F."/>
            <person name="Takami H."/>
        </authorList>
    </citation>
    <scope>NUCLEOTIDE SEQUENCE</scope>
    <source>
        <strain evidence="2">Expedition CK06-06</strain>
    </source>
</reference>
<accession>X1B5L1</accession>
<sequence>MVQNRGYTPPDPNSKRSQRRLKQRRLPRQYQNESGNVRTIIGVTGLKHIGGRIREEYLNAIKNWSTEVKLYLEMRDDPIIGALTDAIKLPLQ</sequence>
<evidence type="ECO:0000313" key="2">
    <source>
        <dbReference type="EMBL" id="GAG76587.1"/>
    </source>
</evidence>
<gene>
    <name evidence="2" type="ORF">S01H4_35146</name>
</gene>
<feature type="non-terminal residue" evidence="2">
    <location>
        <position position="92"/>
    </location>
</feature>
<protein>
    <submittedName>
        <fullName evidence="2">Uncharacterized protein</fullName>
    </submittedName>
</protein>
<comment type="caution">
    <text evidence="2">The sequence shown here is derived from an EMBL/GenBank/DDBJ whole genome shotgun (WGS) entry which is preliminary data.</text>
</comment>
<proteinExistence type="predicted"/>